<dbReference type="SUPFAM" id="SSF53032">
    <property type="entry name" value="tRNA-intron endonuclease catalytic domain-like"/>
    <property type="match status" value="1"/>
</dbReference>
<dbReference type="PANTHER" id="PTHR21227">
    <property type="entry name" value="TRNA-SPLICING ENDONUCLEASE SUBUNIT SEN2"/>
    <property type="match status" value="1"/>
</dbReference>
<dbReference type="InterPro" id="IPR036167">
    <property type="entry name" value="tRNA_intron_Endo_cat-like_sf"/>
</dbReference>
<evidence type="ECO:0000256" key="2">
    <source>
        <dbReference type="ARBA" id="ARBA00012573"/>
    </source>
</evidence>
<keyword evidence="5" id="KW-0378">Hydrolase</keyword>
<accession>A0A5P1FHB4</accession>
<keyword evidence="6" id="KW-1185">Reference proteome</keyword>
<name>A0A5P1FHB4_ASPOF</name>
<dbReference type="GO" id="GO:0005737">
    <property type="term" value="C:cytoplasm"/>
    <property type="evidence" value="ECO:0007669"/>
    <property type="project" value="TreeGrafter"/>
</dbReference>
<keyword evidence="5" id="KW-0255">Endonuclease</keyword>
<dbReference type="Gramene" id="ONK76289">
    <property type="protein sequence ID" value="ONK76289"/>
    <property type="gene ID" value="A4U43_C03F26050"/>
</dbReference>
<evidence type="ECO:0000256" key="3">
    <source>
        <dbReference type="ARBA" id="ARBA00034031"/>
    </source>
</evidence>
<protein>
    <recommendedName>
        <fullName evidence="2">tRNA-intron lyase</fullName>
        <ecNumber evidence="2">4.6.1.16</ecNumber>
    </recommendedName>
</protein>
<dbReference type="InterPro" id="IPR006676">
    <property type="entry name" value="tRNA_splic"/>
</dbReference>
<dbReference type="EC" id="4.6.1.16" evidence="2"/>
<dbReference type="GO" id="GO:0000214">
    <property type="term" value="C:tRNA-intron endonuclease complex"/>
    <property type="evidence" value="ECO:0007669"/>
    <property type="project" value="TreeGrafter"/>
</dbReference>
<comment type="catalytic activity">
    <reaction evidence="3">
        <text>pretRNA = a 3'-half-tRNA molecule with a 5'-OH end + a 5'-half-tRNA molecule with a 2',3'-cyclic phosphate end + an intron with a 2',3'-cyclic phosphate and a 5'-hydroxyl terminus.</text>
        <dbReference type="EC" id="4.6.1.16"/>
    </reaction>
</comment>
<feature type="domain" description="tRNA intron endonuclease catalytic" evidence="4">
    <location>
        <begin position="121"/>
        <end position="208"/>
    </location>
</feature>
<dbReference type="GO" id="GO:0000379">
    <property type="term" value="P:tRNA-type intron splice site recognition and cleavage"/>
    <property type="evidence" value="ECO:0007669"/>
    <property type="project" value="TreeGrafter"/>
</dbReference>
<dbReference type="InterPro" id="IPR011856">
    <property type="entry name" value="tRNA_endonuc-like_dom_sf"/>
</dbReference>
<dbReference type="Pfam" id="PF01974">
    <property type="entry name" value="tRNA_int_endo"/>
    <property type="match status" value="1"/>
</dbReference>
<keyword evidence="5" id="KW-0540">Nuclease</keyword>
<evidence type="ECO:0000313" key="6">
    <source>
        <dbReference type="Proteomes" id="UP000243459"/>
    </source>
</evidence>
<evidence type="ECO:0000259" key="4">
    <source>
        <dbReference type="Pfam" id="PF01974"/>
    </source>
</evidence>
<dbReference type="OrthoDB" id="10249562at2759"/>
<dbReference type="OMA" id="NGCYGKG"/>
<dbReference type="CDD" id="cd22363">
    <property type="entry name" value="tRNA-intron_lyase_C"/>
    <property type="match status" value="1"/>
</dbReference>
<gene>
    <name evidence="5" type="ORF">A4U43_C03F26050</name>
</gene>
<dbReference type="FunFam" id="3.40.1350.10:FF:000005">
    <property type="entry name" value="tRNA-splicing endonuclease subunit Sen2-1"/>
    <property type="match status" value="1"/>
</dbReference>
<dbReference type="InterPro" id="IPR006677">
    <property type="entry name" value="tRNA_intron_Endonuc_cat-like"/>
</dbReference>
<dbReference type="GO" id="GO:0003676">
    <property type="term" value="F:nucleic acid binding"/>
    <property type="evidence" value="ECO:0007669"/>
    <property type="project" value="InterPro"/>
</dbReference>
<organism evidence="5 6">
    <name type="scientific">Asparagus officinalis</name>
    <name type="common">Garden asparagus</name>
    <dbReference type="NCBI Taxonomy" id="4686"/>
    <lineage>
        <taxon>Eukaryota</taxon>
        <taxon>Viridiplantae</taxon>
        <taxon>Streptophyta</taxon>
        <taxon>Embryophyta</taxon>
        <taxon>Tracheophyta</taxon>
        <taxon>Spermatophyta</taxon>
        <taxon>Magnoliopsida</taxon>
        <taxon>Liliopsida</taxon>
        <taxon>Asparagales</taxon>
        <taxon>Asparagaceae</taxon>
        <taxon>Asparagoideae</taxon>
        <taxon>Asparagus</taxon>
    </lineage>
</organism>
<dbReference type="GO" id="GO:0000213">
    <property type="term" value="F:tRNA-intron lyase activity"/>
    <property type="evidence" value="ECO:0007669"/>
    <property type="project" value="UniProtKB-EC"/>
</dbReference>
<evidence type="ECO:0000256" key="1">
    <source>
        <dbReference type="ARBA" id="ARBA00008078"/>
    </source>
</evidence>
<evidence type="ECO:0000313" key="5">
    <source>
        <dbReference type="EMBL" id="ONK76289.1"/>
    </source>
</evidence>
<dbReference type="AlphaFoldDB" id="A0A5P1FHB4"/>
<dbReference type="Gene3D" id="3.40.1350.10">
    <property type="match status" value="1"/>
</dbReference>
<comment type="similarity">
    <text evidence="1">Belongs to the tRNA-intron endonuclease family.</text>
</comment>
<dbReference type="PANTHER" id="PTHR21227:SF0">
    <property type="entry name" value="TRNA-SPLICING ENDONUCLEASE SUBUNIT SEN2"/>
    <property type="match status" value="1"/>
</dbReference>
<sequence>MKMGTRWKGKNNASIAKSNPMSQIVAQLQSALSKSEAQAMLVDQTALFEATPDLADLLNRSCFGREITTHNKTELWFQFTLEEALFLNQNLQALTIITDKECKVNNVQLWQYMKSKKAKFPELYKAYEHLRAKNWVVRPGTQYGGDFVAYRHHPALVHSEFVVLVMTEGDDDDGSNGRLRVWSDLQCGLRVCGSVAKTLLVLSVNKNGSELSSPSCLDEFSVEENVVERWVAEQCREENLSGKGKSSMVAEQL</sequence>
<reference evidence="6" key="1">
    <citation type="journal article" date="2017" name="Nat. Commun.">
        <title>The asparagus genome sheds light on the origin and evolution of a young Y chromosome.</title>
        <authorList>
            <person name="Harkess A."/>
            <person name="Zhou J."/>
            <person name="Xu C."/>
            <person name="Bowers J.E."/>
            <person name="Van der Hulst R."/>
            <person name="Ayyampalayam S."/>
            <person name="Mercati F."/>
            <person name="Riccardi P."/>
            <person name="McKain M.R."/>
            <person name="Kakrana A."/>
            <person name="Tang H."/>
            <person name="Ray J."/>
            <person name="Groenendijk J."/>
            <person name="Arikit S."/>
            <person name="Mathioni S.M."/>
            <person name="Nakano M."/>
            <person name="Shan H."/>
            <person name="Telgmann-Rauber A."/>
            <person name="Kanno A."/>
            <person name="Yue Z."/>
            <person name="Chen H."/>
            <person name="Li W."/>
            <person name="Chen Y."/>
            <person name="Xu X."/>
            <person name="Zhang Y."/>
            <person name="Luo S."/>
            <person name="Chen H."/>
            <person name="Gao J."/>
            <person name="Mao Z."/>
            <person name="Pires J.C."/>
            <person name="Luo M."/>
            <person name="Kudrna D."/>
            <person name="Wing R.A."/>
            <person name="Meyers B.C."/>
            <person name="Yi K."/>
            <person name="Kong H."/>
            <person name="Lavrijsen P."/>
            <person name="Sunseri F."/>
            <person name="Falavigna A."/>
            <person name="Ye Y."/>
            <person name="Leebens-Mack J.H."/>
            <person name="Chen G."/>
        </authorList>
    </citation>
    <scope>NUCLEOTIDE SEQUENCE [LARGE SCALE GENOMIC DNA]</scope>
    <source>
        <strain evidence="6">cv. DH0086</strain>
    </source>
</reference>
<dbReference type="Proteomes" id="UP000243459">
    <property type="component" value="Chromosome 3"/>
</dbReference>
<proteinExistence type="inferred from homology"/>
<dbReference type="EMBL" id="CM007383">
    <property type="protein sequence ID" value="ONK76289.1"/>
    <property type="molecule type" value="Genomic_DNA"/>
</dbReference>